<dbReference type="GO" id="GO:0032259">
    <property type="term" value="P:methylation"/>
    <property type="evidence" value="ECO:0007669"/>
    <property type="project" value="UniProtKB-KW"/>
</dbReference>
<dbReference type="GO" id="GO:0008168">
    <property type="term" value="F:methyltransferase activity"/>
    <property type="evidence" value="ECO:0007669"/>
    <property type="project" value="UniProtKB-KW"/>
</dbReference>
<organism evidence="2 3">
    <name type="scientific">Qipengyuania qiaonensis</name>
    <dbReference type="NCBI Taxonomy" id="2867240"/>
    <lineage>
        <taxon>Bacteria</taxon>
        <taxon>Pseudomonadati</taxon>
        <taxon>Pseudomonadota</taxon>
        <taxon>Alphaproteobacteria</taxon>
        <taxon>Sphingomonadales</taxon>
        <taxon>Erythrobacteraceae</taxon>
        <taxon>Qipengyuania</taxon>
    </lineage>
</organism>
<keyword evidence="2" id="KW-0489">Methyltransferase</keyword>
<name>A0ABS7JEE6_9SPHN</name>
<proteinExistence type="predicted"/>
<dbReference type="EMBL" id="JAIGNO010000008">
    <property type="protein sequence ID" value="MBX7483372.1"/>
    <property type="molecule type" value="Genomic_DNA"/>
</dbReference>
<dbReference type="RefSeq" id="WP_221559028.1">
    <property type="nucleotide sequence ID" value="NZ_JAIGNO010000008.1"/>
</dbReference>
<keyword evidence="3" id="KW-1185">Reference proteome</keyword>
<evidence type="ECO:0000259" key="1">
    <source>
        <dbReference type="Pfam" id="PF08241"/>
    </source>
</evidence>
<dbReference type="Gene3D" id="3.40.50.150">
    <property type="entry name" value="Vaccinia Virus protein VP39"/>
    <property type="match status" value="1"/>
</dbReference>
<protein>
    <submittedName>
        <fullName evidence="2">Class I SAM-dependent methyltransferase</fullName>
    </submittedName>
</protein>
<dbReference type="InterPro" id="IPR013216">
    <property type="entry name" value="Methyltransf_11"/>
</dbReference>
<comment type="caution">
    <text evidence="2">The sequence shown here is derived from an EMBL/GenBank/DDBJ whole genome shotgun (WGS) entry which is preliminary data.</text>
</comment>
<dbReference type="Pfam" id="PF08241">
    <property type="entry name" value="Methyltransf_11"/>
    <property type="match status" value="1"/>
</dbReference>
<dbReference type="InterPro" id="IPR029063">
    <property type="entry name" value="SAM-dependent_MTases_sf"/>
</dbReference>
<evidence type="ECO:0000313" key="2">
    <source>
        <dbReference type="EMBL" id="MBX7483372.1"/>
    </source>
</evidence>
<sequence>MLATIDELDGALRCPRTTRPIRFADGQVMFQGADEDGELCDYLIAKNKPVLIDFDKSVIQRDDVADSGGASVVERPNHSFLAKFVKSLLSPEKKSTKRNIATFIDKLKSAAERPKVLVIGGGSVGQGLSALYDDPGMAVYAFDIYATPRVQFVADAHDIPIVDGHFDGVVIQAVLEHVLKPQRVASEIWRVLKPGGLVYAETPFMQQVHEGAYDFTRFTERGHRYLFCGFACIDSGASAGPGRTLMWAVDYFARGVFRSRMAGKIAKLTFFWAQYFDAFIPESYAMDGASGVYFLGAKANEVVTTEVLIQNYRGT</sequence>
<reference evidence="2 3" key="1">
    <citation type="submission" date="2021-08" db="EMBL/GenBank/DDBJ databases">
        <title>Comparative Genomics Analysis of the Genus Qipengyuania Reveals Extensive Genetic Diversity and Metabolic Versatility, Including the Description of Fifteen Novel Species.</title>
        <authorList>
            <person name="Liu Y."/>
        </authorList>
    </citation>
    <scope>NUCLEOTIDE SEQUENCE [LARGE SCALE GENOMIC DNA]</scope>
    <source>
        <strain evidence="2 3">6D47A</strain>
    </source>
</reference>
<feature type="domain" description="Methyltransferase type 11" evidence="1">
    <location>
        <begin position="124"/>
        <end position="199"/>
    </location>
</feature>
<keyword evidence="2" id="KW-0808">Transferase</keyword>
<gene>
    <name evidence="2" type="ORF">K3174_12595</name>
</gene>
<accession>A0ABS7JEE6</accession>
<evidence type="ECO:0000313" key="3">
    <source>
        <dbReference type="Proteomes" id="UP000755104"/>
    </source>
</evidence>
<dbReference type="CDD" id="cd02440">
    <property type="entry name" value="AdoMet_MTases"/>
    <property type="match status" value="1"/>
</dbReference>
<dbReference type="SUPFAM" id="SSF53335">
    <property type="entry name" value="S-adenosyl-L-methionine-dependent methyltransferases"/>
    <property type="match status" value="1"/>
</dbReference>
<dbReference type="Proteomes" id="UP000755104">
    <property type="component" value="Unassembled WGS sequence"/>
</dbReference>